<dbReference type="PANTHER" id="PTHR12147:SF26">
    <property type="entry name" value="PEPTIDASE M28 DOMAIN-CONTAINING PROTEIN"/>
    <property type="match status" value="1"/>
</dbReference>
<evidence type="ECO:0000256" key="1">
    <source>
        <dbReference type="ARBA" id="ARBA00001947"/>
    </source>
</evidence>
<dbReference type="SUPFAM" id="SSF53187">
    <property type="entry name" value="Zn-dependent exopeptidases"/>
    <property type="match status" value="1"/>
</dbReference>
<dbReference type="Proteomes" id="UP000250043">
    <property type="component" value="Unassembled WGS sequence"/>
</dbReference>
<gene>
    <name evidence="9" type="ORF">OBBRIDRAFT_737361</name>
</gene>
<dbReference type="GO" id="GO:0008235">
    <property type="term" value="F:metalloexopeptidase activity"/>
    <property type="evidence" value="ECO:0007669"/>
    <property type="project" value="InterPro"/>
</dbReference>
<organism evidence="9 10">
    <name type="scientific">Obba rivulosa</name>
    <dbReference type="NCBI Taxonomy" id="1052685"/>
    <lineage>
        <taxon>Eukaryota</taxon>
        <taxon>Fungi</taxon>
        <taxon>Dikarya</taxon>
        <taxon>Basidiomycota</taxon>
        <taxon>Agaricomycotina</taxon>
        <taxon>Agaricomycetes</taxon>
        <taxon>Polyporales</taxon>
        <taxon>Gelatoporiaceae</taxon>
        <taxon>Obba</taxon>
    </lineage>
</organism>
<dbReference type="GO" id="GO:0006508">
    <property type="term" value="P:proteolysis"/>
    <property type="evidence" value="ECO:0007669"/>
    <property type="project" value="UniProtKB-KW"/>
</dbReference>
<comment type="cofactor">
    <cofactor evidence="1">
        <name>Zn(2+)</name>
        <dbReference type="ChEBI" id="CHEBI:29105"/>
    </cofactor>
</comment>
<dbReference type="EMBL" id="KV722512">
    <property type="protein sequence ID" value="OCH86795.1"/>
    <property type="molecule type" value="Genomic_DNA"/>
</dbReference>
<evidence type="ECO:0000256" key="6">
    <source>
        <dbReference type="ARBA" id="ARBA00022833"/>
    </source>
</evidence>
<protein>
    <recommendedName>
        <fullName evidence="7">Peptide hydrolase</fullName>
        <ecNumber evidence="7">3.4.-.-</ecNumber>
    </recommendedName>
</protein>
<dbReference type="InterPro" id="IPR045175">
    <property type="entry name" value="M28_fam"/>
</dbReference>
<accession>A0A8E2AR22</accession>
<evidence type="ECO:0000313" key="10">
    <source>
        <dbReference type="Proteomes" id="UP000250043"/>
    </source>
</evidence>
<dbReference type="PANTHER" id="PTHR12147">
    <property type="entry name" value="METALLOPEPTIDASE M28 FAMILY MEMBER"/>
    <property type="match status" value="1"/>
</dbReference>
<keyword evidence="3 7" id="KW-0645">Protease</keyword>
<feature type="domain" description="Peptidase M28" evidence="8">
    <location>
        <begin position="261"/>
        <end position="445"/>
    </location>
</feature>
<proteinExistence type="inferred from homology"/>
<keyword evidence="5 7" id="KW-0378">Hydrolase</keyword>
<evidence type="ECO:0000259" key="8">
    <source>
        <dbReference type="Pfam" id="PF04389"/>
    </source>
</evidence>
<evidence type="ECO:0000256" key="7">
    <source>
        <dbReference type="RuleBase" id="RU361240"/>
    </source>
</evidence>
<evidence type="ECO:0000256" key="3">
    <source>
        <dbReference type="ARBA" id="ARBA00022670"/>
    </source>
</evidence>
<dbReference type="Gene3D" id="3.40.630.10">
    <property type="entry name" value="Zn peptidases"/>
    <property type="match status" value="1"/>
</dbReference>
<reference evidence="9 10" key="1">
    <citation type="submission" date="2016-07" db="EMBL/GenBank/DDBJ databases">
        <title>Draft genome of the white-rot fungus Obba rivulosa 3A-2.</title>
        <authorList>
            <consortium name="DOE Joint Genome Institute"/>
            <person name="Miettinen O."/>
            <person name="Riley R."/>
            <person name="Acob R."/>
            <person name="Barry K."/>
            <person name="Cullen D."/>
            <person name="De Vries R."/>
            <person name="Hainaut M."/>
            <person name="Hatakka A."/>
            <person name="Henrissat B."/>
            <person name="Hilden K."/>
            <person name="Kuo R."/>
            <person name="Labutti K."/>
            <person name="Lipzen A."/>
            <person name="Makela M.R."/>
            <person name="Sandor L."/>
            <person name="Spatafora J.W."/>
            <person name="Grigoriev I.V."/>
            <person name="Hibbett D.S."/>
        </authorList>
    </citation>
    <scope>NUCLEOTIDE SEQUENCE [LARGE SCALE GENOMIC DNA]</scope>
    <source>
        <strain evidence="9 10">3A-2</strain>
    </source>
</reference>
<dbReference type="EC" id="3.4.-.-" evidence="7"/>
<evidence type="ECO:0000313" key="9">
    <source>
        <dbReference type="EMBL" id="OCH86795.1"/>
    </source>
</evidence>
<dbReference type="GO" id="GO:0046872">
    <property type="term" value="F:metal ion binding"/>
    <property type="evidence" value="ECO:0007669"/>
    <property type="project" value="UniProtKB-KW"/>
</dbReference>
<evidence type="ECO:0000256" key="4">
    <source>
        <dbReference type="ARBA" id="ARBA00022723"/>
    </source>
</evidence>
<keyword evidence="6 7" id="KW-0862">Zinc</keyword>
<evidence type="ECO:0000256" key="2">
    <source>
        <dbReference type="ARBA" id="ARBA00005634"/>
    </source>
</evidence>
<keyword evidence="4 7" id="KW-0479">Metal-binding</keyword>
<name>A0A8E2AR22_9APHY</name>
<keyword evidence="10" id="KW-1185">Reference proteome</keyword>
<dbReference type="InterPro" id="IPR007484">
    <property type="entry name" value="Peptidase_M28"/>
</dbReference>
<sequence>MRVATALVPAIAQLALLITNQDLSTLGAHSCLAHSYRGTYGAQSIFVADTDCYVSLSDNLDAGSIIPIPDAGQLVWLEHEAVDDAIRPAAFVDELDASLEQFADLSRPASGASSQQEVMDAQEPLVLLLHRTERSALIAVDSEDAAHALADHLPRFWKSTPIPSSPVPLTPVSLVARQRVQDILGSVKFDPIVASIVNNISVTYLQLDVRYLSGEDPSSPIISRNAFTEGALIAAEWLKDSMEETGASCELKQFREGWAPNVICSYPATENTTETVIISAHYDSRGSFGSTRAPGADDDGSGSVAILGIARTIARKGIAFRRNVQLCFFSGEEQGRVGSRAYARELRAANANITLVIQADMLAYHAPGEPPQLGLPDRIGTPEVAQLVANLSAIYSPELTVGFSPACCSDHQSFWTEGFPATQVFERAGPIADPMYHNDGDLSEREGYDFEQIKSIAKVQFAATLHTAGFDITE</sequence>
<dbReference type="OrthoDB" id="10013407at2759"/>
<comment type="similarity">
    <text evidence="2">Belongs to the peptidase M28 family. M28B subfamily.</text>
</comment>
<evidence type="ECO:0000256" key="5">
    <source>
        <dbReference type="ARBA" id="ARBA00022801"/>
    </source>
</evidence>
<dbReference type="AlphaFoldDB" id="A0A8E2AR22"/>
<dbReference type="Pfam" id="PF04389">
    <property type="entry name" value="Peptidase_M28"/>
    <property type="match status" value="1"/>
</dbReference>